<evidence type="ECO:0000256" key="5">
    <source>
        <dbReference type="PIRSR" id="PIRSR601382-1"/>
    </source>
</evidence>
<dbReference type="AlphaFoldDB" id="A0A1X2GZZ3"/>
<name>A0A1X2GZZ3_SYNRA</name>
<evidence type="ECO:0000256" key="1">
    <source>
        <dbReference type="ARBA" id="ARBA00004240"/>
    </source>
</evidence>
<comment type="cofactor">
    <cofactor evidence="6">
        <name>Ca(2+)</name>
        <dbReference type="ChEBI" id="CHEBI:29108"/>
    </cofactor>
</comment>
<dbReference type="EMBL" id="MCGN01000013">
    <property type="protein sequence ID" value="ORY90035.1"/>
    <property type="molecule type" value="Genomic_DNA"/>
</dbReference>
<dbReference type="PANTHER" id="PTHR45679">
    <property type="entry name" value="ER DEGRADATION-ENHANCING ALPHA-MANNOSIDASE-LIKE PROTEIN 2"/>
    <property type="match status" value="1"/>
</dbReference>
<keyword evidence="6" id="KW-0479">Metal-binding</keyword>
<dbReference type="GO" id="GO:0005509">
    <property type="term" value="F:calcium ion binding"/>
    <property type="evidence" value="ECO:0007669"/>
    <property type="project" value="InterPro"/>
</dbReference>
<reference evidence="8 9" key="1">
    <citation type="submission" date="2016-07" db="EMBL/GenBank/DDBJ databases">
        <title>Pervasive Adenine N6-methylation of Active Genes in Fungi.</title>
        <authorList>
            <consortium name="DOE Joint Genome Institute"/>
            <person name="Mondo S.J."/>
            <person name="Dannebaum R.O."/>
            <person name="Kuo R.C."/>
            <person name="Labutti K."/>
            <person name="Haridas S."/>
            <person name="Kuo A."/>
            <person name="Salamov A."/>
            <person name="Ahrendt S.R."/>
            <person name="Lipzen A."/>
            <person name="Sullivan W."/>
            <person name="Andreopoulos W.B."/>
            <person name="Clum A."/>
            <person name="Lindquist E."/>
            <person name="Daum C."/>
            <person name="Ramamoorthy G.K."/>
            <person name="Gryganskyi A."/>
            <person name="Culley D."/>
            <person name="Magnuson J.K."/>
            <person name="James T.Y."/>
            <person name="O'Malley M.A."/>
            <person name="Stajich J.E."/>
            <person name="Spatafora J.W."/>
            <person name="Visel A."/>
            <person name="Grigoriev I.V."/>
        </authorList>
    </citation>
    <scope>NUCLEOTIDE SEQUENCE [LARGE SCALE GENOMIC DNA]</scope>
    <source>
        <strain evidence="8 9">NRRL 2496</strain>
    </source>
</reference>
<dbReference type="GO" id="GO:0030246">
    <property type="term" value="F:carbohydrate binding"/>
    <property type="evidence" value="ECO:0007669"/>
    <property type="project" value="EnsemblFungi"/>
</dbReference>
<dbReference type="GO" id="GO:0097466">
    <property type="term" value="P:ubiquitin-dependent glycoprotein ERAD pathway"/>
    <property type="evidence" value="ECO:0007669"/>
    <property type="project" value="EnsemblFungi"/>
</dbReference>
<dbReference type="GO" id="GO:0005975">
    <property type="term" value="P:carbohydrate metabolic process"/>
    <property type="evidence" value="ECO:0007669"/>
    <property type="project" value="InterPro"/>
</dbReference>
<evidence type="ECO:0000313" key="8">
    <source>
        <dbReference type="EMBL" id="ORY90035.1"/>
    </source>
</evidence>
<comment type="similarity">
    <text evidence="2 7">Belongs to the glycosyl hydrolase 47 family.</text>
</comment>
<dbReference type="PANTHER" id="PTHR45679:SF5">
    <property type="entry name" value="ER DEGRADATION-ENHANCING ALPHA-MANNOSIDASE-LIKE PROTEIN 1"/>
    <property type="match status" value="1"/>
</dbReference>
<feature type="active site" description="Proton donor" evidence="5">
    <location>
        <position position="388"/>
    </location>
</feature>
<proteinExistence type="inferred from homology"/>
<dbReference type="EC" id="3.2.1.-" evidence="7"/>
<dbReference type="GO" id="GO:0004571">
    <property type="term" value="F:mannosyl-oligosaccharide 1,2-alpha-mannosidase activity"/>
    <property type="evidence" value="ECO:0007669"/>
    <property type="project" value="EnsemblFungi"/>
</dbReference>
<dbReference type="OrthoDB" id="8118055at2759"/>
<dbReference type="InterPro" id="IPR001382">
    <property type="entry name" value="Glyco_hydro_47"/>
</dbReference>
<keyword evidence="7" id="KW-0326">Glycosidase</keyword>
<evidence type="ECO:0000313" key="9">
    <source>
        <dbReference type="Proteomes" id="UP000242180"/>
    </source>
</evidence>
<dbReference type="InterPro" id="IPR044674">
    <property type="entry name" value="EDEM1/2/3"/>
</dbReference>
<dbReference type="Proteomes" id="UP000242180">
    <property type="component" value="Unassembled WGS sequence"/>
</dbReference>
<keyword evidence="3" id="KW-0256">Endoplasmic reticulum</keyword>
<comment type="subcellular location">
    <subcellularLocation>
        <location evidence="1">Endoplasmic reticulum</location>
    </subcellularLocation>
</comment>
<evidence type="ECO:0000256" key="3">
    <source>
        <dbReference type="ARBA" id="ARBA00022824"/>
    </source>
</evidence>
<dbReference type="SUPFAM" id="SSF48225">
    <property type="entry name" value="Seven-hairpin glycosidases"/>
    <property type="match status" value="1"/>
</dbReference>
<feature type="active site" description="Proton donor" evidence="5">
    <location>
        <position position="147"/>
    </location>
</feature>
<protein>
    <recommendedName>
        <fullName evidence="7">alpha-1,2-Mannosidase</fullName>
        <ecNumber evidence="7">3.2.1.-</ecNumber>
    </recommendedName>
</protein>
<feature type="binding site" evidence="6">
    <location>
        <position position="493"/>
    </location>
    <ligand>
        <name>Ca(2+)</name>
        <dbReference type="ChEBI" id="CHEBI:29108"/>
    </ligand>
</feature>
<dbReference type="PRINTS" id="PR00747">
    <property type="entry name" value="GLYHDRLASE47"/>
</dbReference>
<keyword evidence="9" id="KW-1185">Reference proteome</keyword>
<sequence>MRRDEATIQWTPSRNTQSYWPIKGASLFIAVFLVLSCTSFAQAMPEQRRLELKNKTKEMFFHGWNNYLEYGYPADELNPILCNGRGSDKNDPTNININDILGDYSLTLLDNLDTLAIIGSQHDFEDAVQRVLDQVSFDQDNKVQVFELNIRALGGLLSAHILASDPRSGHTIPHYDGGLLKLAVDLADRLVPAFHATATGLPYPREPDLQVNLRRGVPPTETVETCTAGAGSLVLEFGVLSRLTGNPLYENLAKRALTALWERRSDIDLLGNVINIQTGQWVHTASSTGAGIDSFFEYLLKAHVLFGDPEYLVMFEEAYDGIMKHVRDPSGYLYRNVHMSSGALMATWIDSLSAFWPGLQVMYGDLDAAAKGHLVFYYIWRRFHSLPERFDFYRKTVDIGFYPLRPEFIESTYYLYQATRDPFYLHVGETILEDINNRTRLPCGFASIGDVRTGRLEDRMESFLLSETLKYLYLLFDTENPLNKDESNFVFTTEGHLFALTGDKLTRGQSAGRGICMRPNRSTHYLVYPHALDMSSIERQPQADFAAAIVGYHDPTPVLHDKGYCISPYWKERTFDLSFGQRGKQRQTPSVIELVGGILTKTLEGLKLELARRPERSGGGYQVIQG</sequence>
<dbReference type="Pfam" id="PF01532">
    <property type="entry name" value="Glyco_hydro_47"/>
    <property type="match status" value="1"/>
</dbReference>
<dbReference type="InParanoid" id="A0A1X2GZZ3"/>
<dbReference type="GO" id="GO:1900103">
    <property type="term" value="P:positive regulation of endoplasmic reticulum unfolded protein response"/>
    <property type="evidence" value="ECO:0007669"/>
    <property type="project" value="EnsemblFungi"/>
</dbReference>
<dbReference type="InterPro" id="IPR036026">
    <property type="entry name" value="Seven-hairpin_glycosidases"/>
</dbReference>
<dbReference type="GO" id="GO:0106055">
    <property type="term" value="C:mannosyl-oligosaccharide 1,2-alpha-mannosidase complex"/>
    <property type="evidence" value="ECO:0007669"/>
    <property type="project" value="EnsemblFungi"/>
</dbReference>
<evidence type="ECO:0000256" key="7">
    <source>
        <dbReference type="RuleBase" id="RU361193"/>
    </source>
</evidence>
<dbReference type="InterPro" id="IPR012341">
    <property type="entry name" value="6hp_glycosidase-like_sf"/>
</dbReference>
<evidence type="ECO:0000256" key="4">
    <source>
        <dbReference type="ARBA" id="ARBA00023180"/>
    </source>
</evidence>
<dbReference type="Gene3D" id="1.50.10.10">
    <property type="match status" value="1"/>
</dbReference>
<evidence type="ECO:0000256" key="6">
    <source>
        <dbReference type="PIRSR" id="PIRSR601382-2"/>
    </source>
</evidence>
<dbReference type="FunCoup" id="A0A1X2GZZ3">
    <property type="interactions" value="403"/>
</dbReference>
<keyword evidence="4" id="KW-0325">Glycoprotein</keyword>
<organism evidence="8 9">
    <name type="scientific">Syncephalastrum racemosum</name>
    <name type="common">Filamentous fungus</name>
    <dbReference type="NCBI Taxonomy" id="13706"/>
    <lineage>
        <taxon>Eukaryota</taxon>
        <taxon>Fungi</taxon>
        <taxon>Fungi incertae sedis</taxon>
        <taxon>Mucoromycota</taxon>
        <taxon>Mucoromycotina</taxon>
        <taxon>Mucoromycetes</taxon>
        <taxon>Mucorales</taxon>
        <taxon>Syncephalastraceae</taxon>
        <taxon>Syncephalastrum</taxon>
    </lineage>
</organism>
<accession>A0A1X2GZZ3</accession>
<keyword evidence="6" id="KW-0106">Calcium</keyword>
<keyword evidence="7 8" id="KW-0378">Hydrolase</keyword>
<feature type="active site" evidence="5">
    <location>
        <position position="293"/>
    </location>
</feature>
<dbReference type="GO" id="GO:1904380">
    <property type="term" value="P:endoplasmic reticulum mannose trimming"/>
    <property type="evidence" value="ECO:0007669"/>
    <property type="project" value="EnsemblFungi"/>
</dbReference>
<dbReference type="GO" id="GO:0044322">
    <property type="term" value="C:endoplasmic reticulum quality control compartment"/>
    <property type="evidence" value="ECO:0007669"/>
    <property type="project" value="GOC"/>
</dbReference>
<comment type="caution">
    <text evidence="8">The sequence shown here is derived from an EMBL/GenBank/DDBJ whole genome shotgun (WGS) entry which is preliminary data.</text>
</comment>
<evidence type="ECO:0000256" key="2">
    <source>
        <dbReference type="ARBA" id="ARBA00007658"/>
    </source>
</evidence>
<dbReference type="OMA" id="EEFWRMF"/>
<dbReference type="GO" id="GO:0016020">
    <property type="term" value="C:membrane"/>
    <property type="evidence" value="ECO:0007669"/>
    <property type="project" value="InterPro"/>
</dbReference>
<dbReference type="STRING" id="13706.A0A1X2GZZ3"/>
<gene>
    <name evidence="8" type="ORF">BCR43DRAFT_121357</name>
</gene>
<feature type="active site" evidence="5">
    <location>
        <position position="407"/>
    </location>
</feature>